<organism evidence="1 2">
    <name type="scientific">Serratia phage PS2</name>
    <dbReference type="NCBI Taxonomy" id="1481112"/>
    <lineage>
        <taxon>Viruses</taxon>
        <taxon>Duplodnaviria</taxon>
        <taxon>Heunggongvirae</taxon>
        <taxon>Uroviricota</taxon>
        <taxon>Caudoviricetes</taxon>
        <taxon>Muldoonvirus</taxon>
        <taxon>Muldoonvirus PS2</taxon>
    </lineage>
</organism>
<dbReference type="GeneID" id="19485087"/>
<proteinExistence type="predicted"/>
<accession>A0A023W6S5</accession>
<keyword evidence="2" id="KW-1185">Reference proteome</keyword>
<dbReference type="EMBL" id="KJ025957">
    <property type="protein sequence ID" value="AHY25452.1"/>
    <property type="molecule type" value="Genomic_DNA"/>
</dbReference>
<evidence type="ECO:0000313" key="2">
    <source>
        <dbReference type="Proteomes" id="UP000024445"/>
    </source>
</evidence>
<evidence type="ECO:0000313" key="1">
    <source>
        <dbReference type="EMBL" id="AHY25452.1"/>
    </source>
</evidence>
<sequence>MKPHEFRILVNDLTAIARQYANFGCLREVISKRLREDVQLTEKCDTIKTNPKQ</sequence>
<reference evidence="1 2" key="1">
    <citation type="submission" date="2014-01" db="EMBL/GenBank/DDBJ databases">
        <authorList>
            <person name="Zhang G."/>
            <person name="Jin J."/>
            <person name="Li Z.J."/>
            <person name="Wang S.W."/>
            <person name="Chen S.J."/>
            <person name="Wang S.M."/>
            <person name="Wang X.T."/>
            <person name="Li Y.H."/>
            <person name="Wang J."/>
            <person name="Yang C.K."/>
            <person name="Wang L."/>
        </authorList>
    </citation>
    <scope>NUCLEOTIDE SEQUENCE [LARGE SCALE GENOMIC DNA]</scope>
</reference>
<name>A0A023W6S5_9CAUD</name>
<gene>
    <name evidence="1" type="ORF">PS2_212</name>
</gene>
<dbReference type="RefSeq" id="YP_009030259.1">
    <property type="nucleotide sequence ID" value="NC_024121.1"/>
</dbReference>
<dbReference type="KEGG" id="vg:19485087"/>
<dbReference type="Proteomes" id="UP000024445">
    <property type="component" value="Segment"/>
</dbReference>
<protein>
    <submittedName>
        <fullName evidence="1">Uncharacterized protein</fullName>
    </submittedName>
</protein>